<evidence type="ECO:0000313" key="1">
    <source>
        <dbReference type="EMBL" id="MBC5767622.1"/>
    </source>
</evidence>
<dbReference type="RefSeq" id="WP_187084104.1">
    <property type="nucleotide sequence ID" value="NZ_JACORU010000011.1"/>
</dbReference>
<protein>
    <submittedName>
        <fullName evidence="1">Uncharacterized protein</fullName>
    </submittedName>
</protein>
<accession>A0A923MB79</accession>
<name>A0A923MB79_9BURK</name>
<sequence>MNTTVISIGHKRSRGSETRNAIAEGEVIWPVSDLPDQKQTGQWLNETIAGKPYEGIALSLWTHHPNFRLATEKLAGFITPRWPAANGEPLLGVAVERAARAAEEAIDRAQSFEGRVVGVYLYGLASIVEDVAKLSIRGIDRDGASRGWEYFSVPLLQWARGHGIEQLLVRQIPGSPASVLLHGLRNSLIAHIASATDAGCLAKYAPHG</sequence>
<evidence type="ECO:0000313" key="2">
    <source>
        <dbReference type="Proteomes" id="UP000596827"/>
    </source>
</evidence>
<reference evidence="1" key="1">
    <citation type="submission" date="2020-08" db="EMBL/GenBank/DDBJ databases">
        <title>Ramlibacter sp. GTP1 16S ribosomal RNA gene genome sequencing and assembly.</title>
        <authorList>
            <person name="Kang M."/>
        </authorList>
    </citation>
    <scope>NUCLEOTIDE SEQUENCE</scope>
    <source>
        <strain evidence="1">GTP1</strain>
    </source>
</reference>
<organism evidence="1 2">
    <name type="scientific">Ramlibacter albus</name>
    <dbReference type="NCBI Taxonomy" id="2079448"/>
    <lineage>
        <taxon>Bacteria</taxon>
        <taxon>Pseudomonadati</taxon>
        <taxon>Pseudomonadota</taxon>
        <taxon>Betaproteobacteria</taxon>
        <taxon>Burkholderiales</taxon>
        <taxon>Comamonadaceae</taxon>
        <taxon>Ramlibacter</taxon>
    </lineage>
</organism>
<keyword evidence="2" id="KW-1185">Reference proteome</keyword>
<comment type="caution">
    <text evidence="1">The sequence shown here is derived from an EMBL/GenBank/DDBJ whole genome shotgun (WGS) entry which is preliminary data.</text>
</comment>
<dbReference type="AlphaFoldDB" id="A0A923MB79"/>
<gene>
    <name evidence="1" type="ORF">H8R02_24365</name>
</gene>
<proteinExistence type="predicted"/>
<dbReference type="EMBL" id="JACORU010000011">
    <property type="protein sequence ID" value="MBC5767622.1"/>
    <property type="molecule type" value="Genomic_DNA"/>
</dbReference>
<dbReference type="Proteomes" id="UP000596827">
    <property type="component" value="Unassembled WGS sequence"/>
</dbReference>